<evidence type="ECO:0000259" key="8">
    <source>
        <dbReference type="PROSITE" id="PS50928"/>
    </source>
</evidence>
<gene>
    <name evidence="9" type="ORF">ACFSYH_08015</name>
</gene>
<evidence type="ECO:0000256" key="5">
    <source>
        <dbReference type="ARBA" id="ARBA00022989"/>
    </source>
</evidence>
<dbReference type="Pfam" id="PF00528">
    <property type="entry name" value="BPD_transp_1"/>
    <property type="match status" value="1"/>
</dbReference>
<dbReference type="PANTHER" id="PTHR43744">
    <property type="entry name" value="ABC TRANSPORTER PERMEASE PROTEIN MG189-RELATED-RELATED"/>
    <property type="match status" value="1"/>
</dbReference>
<keyword evidence="6 7" id="KW-0472">Membrane</keyword>
<dbReference type="PANTHER" id="PTHR43744:SF8">
    <property type="entry name" value="SN-GLYCEROL-3-PHOSPHATE TRANSPORT SYSTEM PERMEASE PROTEIN UGPE"/>
    <property type="match status" value="1"/>
</dbReference>
<keyword evidence="2 7" id="KW-0813">Transport</keyword>
<comment type="caution">
    <text evidence="9">The sequence shown here is derived from an EMBL/GenBank/DDBJ whole genome shotgun (WGS) entry which is preliminary data.</text>
</comment>
<evidence type="ECO:0000256" key="3">
    <source>
        <dbReference type="ARBA" id="ARBA00022475"/>
    </source>
</evidence>
<comment type="similarity">
    <text evidence="7">Belongs to the binding-protein-dependent transport system permease family.</text>
</comment>
<keyword evidence="3" id="KW-1003">Cell membrane</keyword>
<sequence length="262" mass="28578">MLTARTTGGKLMIQLVLTLLTIPFVLPLIAMVQGSLAGTGWNNYRTVLSVPQLPGFFKNSIIIAICTVALVYVVGLLAAFGFSKLRIPGKEFFFWLILAALTLPGVVMITPLFKTASTLNLLNTYPAVVLPLAALQIPFAVLIARNFVNGIPDEIIDAARIDGASTFQSFWHVVLPLMKPIGATVIVFTFISAWNEYLFPLLFLVDPSMQTLTQLPQFFVGQFSNDQTKVLASAVIVALPQIVAYLCLQRLFERGMSAGAIK</sequence>
<dbReference type="InterPro" id="IPR035906">
    <property type="entry name" value="MetI-like_sf"/>
</dbReference>
<dbReference type="InterPro" id="IPR000515">
    <property type="entry name" value="MetI-like"/>
</dbReference>
<feature type="transmembrane region" description="Helical" evidence="7">
    <location>
        <begin position="230"/>
        <end position="248"/>
    </location>
</feature>
<evidence type="ECO:0000256" key="4">
    <source>
        <dbReference type="ARBA" id="ARBA00022692"/>
    </source>
</evidence>
<dbReference type="EMBL" id="JBHUOP010000003">
    <property type="protein sequence ID" value="MFD2840513.1"/>
    <property type="molecule type" value="Genomic_DNA"/>
</dbReference>
<feature type="transmembrane region" description="Helical" evidence="7">
    <location>
        <begin position="92"/>
        <end position="113"/>
    </location>
</feature>
<feature type="transmembrane region" description="Helical" evidence="7">
    <location>
        <begin position="125"/>
        <end position="148"/>
    </location>
</feature>
<organism evidence="9 10">
    <name type="scientific">Populibacterium corticicola</name>
    <dbReference type="NCBI Taxonomy" id="1812826"/>
    <lineage>
        <taxon>Bacteria</taxon>
        <taxon>Bacillati</taxon>
        <taxon>Actinomycetota</taxon>
        <taxon>Actinomycetes</taxon>
        <taxon>Micrococcales</taxon>
        <taxon>Jonesiaceae</taxon>
        <taxon>Populibacterium</taxon>
    </lineage>
</organism>
<evidence type="ECO:0000256" key="1">
    <source>
        <dbReference type="ARBA" id="ARBA00004651"/>
    </source>
</evidence>
<proteinExistence type="inferred from homology"/>
<dbReference type="RefSeq" id="WP_377466703.1">
    <property type="nucleotide sequence ID" value="NZ_JBHUOP010000003.1"/>
</dbReference>
<dbReference type="Proteomes" id="UP001597391">
    <property type="component" value="Unassembled WGS sequence"/>
</dbReference>
<keyword evidence="10" id="KW-1185">Reference proteome</keyword>
<name>A0ABW5XF58_9MICO</name>
<evidence type="ECO:0000256" key="7">
    <source>
        <dbReference type="RuleBase" id="RU363032"/>
    </source>
</evidence>
<evidence type="ECO:0000313" key="10">
    <source>
        <dbReference type="Proteomes" id="UP001597391"/>
    </source>
</evidence>
<feature type="transmembrane region" description="Helical" evidence="7">
    <location>
        <begin position="169"/>
        <end position="194"/>
    </location>
</feature>
<reference evidence="10" key="1">
    <citation type="journal article" date="2019" name="Int. J. Syst. Evol. Microbiol.">
        <title>The Global Catalogue of Microorganisms (GCM) 10K type strain sequencing project: providing services to taxonomists for standard genome sequencing and annotation.</title>
        <authorList>
            <consortium name="The Broad Institute Genomics Platform"/>
            <consortium name="The Broad Institute Genome Sequencing Center for Infectious Disease"/>
            <person name="Wu L."/>
            <person name="Ma J."/>
        </authorList>
    </citation>
    <scope>NUCLEOTIDE SEQUENCE [LARGE SCALE GENOMIC DNA]</scope>
    <source>
        <strain evidence="10">KCTC 33576</strain>
    </source>
</reference>
<evidence type="ECO:0000256" key="6">
    <source>
        <dbReference type="ARBA" id="ARBA00023136"/>
    </source>
</evidence>
<feature type="transmembrane region" description="Helical" evidence="7">
    <location>
        <begin position="61"/>
        <end position="80"/>
    </location>
</feature>
<keyword evidence="4 7" id="KW-0812">Transmembrane</keyword>
<comment type="subcellular location">
    <subcellularLocation>
        <location evidence="1 7">Cell membrane</location>
        <topology evidence="1 7">Multi-pass membrane protein</topology>
    </subcellularLocation>
</comment>
<dbReference type="Gene3D" id="1.10.3720.10">
    <property type="entry name" value="MetI-like"/>
    <property type="match status" value="1"/>
</dbReference>
<accession>A0ABW5XF58</accession>
<dbReference type="CDD" id="cd06261">
    <property type="entry name" value="TM_PBP2"/>
    <property type="match status" value="1"/>
</dbReference>
<dbReference type="SUPFAM" id="SSF161098">
    <property type="entry name" value="MetI-like"/>
    <property type="match status" value="1"/>
</dbReference>
<evidence type="ECO:0000256" key="2">
    <source>
        <dbReference type="ARBA" id="ARBA00022448"/>
    </source>
</evidence>
<protein>
    <submittedName>
        <fullName evidence="9">Carbohydrate ABC transporter permease</fullName>
    </submittedName>
</protein>
<feature type="domain" description="ABC transmembrane type-1" evidence="8">
    <location>
        <begin position="57"/>
        <end position="248"/>
    </location>
</feature>
<dbReference type="PROSITE" id="PS50928">
    <property type="entry name" value="ABC_TM1"/>
    <property type="match status" value="1"/>
</dbReference>
<keyword evidence="5 7" id="KW-1133">Transmembrane helix</keyword>
<evidence type="ECO:0000313" key="9">
    <source>
        <dbReference type="EMBL" id="MFD2840513.1"/>
    </source>
</evidence>